<evidence type="ECO:0000313" key="3">
    <source>
        <dbReference type="Proteomes" id="UP000070529"/>
    </source>
</evidence>
<dbReference type="Pfam" id="PF09347">
    <property type="entry name" value="DUF1989"/>
    <property type="match status" value="1"/>
</dbReference>
<dbReference type="OrthoDB" id="9792415at2"/>
<dbReference type="PANTHER" id="PTHR31527">
    <property type="entry name" value="RE64534P"/>
    <property type="match status" value="1"/>
</dbReference>
<proteinExistence type="predicted"/>
<protein>
    <recommendedName>
        <fullName evidence="1">DUF1989 domain-containing protein</fullName>
    </recommendedName>
</protein>
<feature type="domain" description="DUF1989" evidence="1">
    <location>
        <begin position="49"/>
        <end position="229"/>
    </location>
</feature>
<dbReference type="RefSeq" id="WP_067410471.1">
    <property type="nucleotide sequence ID" value="NZ_LNTY01000006.1"/>
</dbReference>
<dbReference type="InterPro" id="IPR018959">
    <property type="entry name" value="DUF1989"/>
</dbReference>
<comment type="caution">
    <text evidence="2">The sequence shown here is derived from an EMBL/GenBank/DDBJ whole genome shotgun (WGS) entry which is preliminary data.</text>
</comment>
<dbReference type="AlphaFoldDB" id="A0A135IC43"/>
<sequence length="282" mass="31468">MSKHSAKPLDATERQSAKPVVCYSGGLPSYDEAFYAKARQSAKHLQSVVIPPRTGGCFDVKAGSFFRISCQHGSQVGDLNLWNKHNMQERFFSGKTRQLHASHVSVGDRLWSSMPYVRPLATITDDSLEWYGWDEDGGGVHDVIGTRCDPYTHNRLHGDNYHHCCHSNLTSSLAQHLGISFEDAEPHIHDVLNVFMCTGFTKDTHQYFMKASPARKGDYIEFFAETDLLCALSACPGGDCSTTHSSDEAVCHPLTVEIFDTAEEALSNWVPFKPSHYTRQLP</sequence>
<evidence type="ECO:0000259" key="1">
    <source>
        <dbReference type="Pfam" id="PF09347"/>
    </source>
</evidence>
<dbReference type="PANTHER" id="PTHR31527:SF0">
    <property type="entry name" value="RE64534P"/>
    <property type="match status" value="1"/>
</dbReference>
<dbReference type="STRING" id="294935.ATN88_04730"/>
<reference evidence="2 3" key="1">
    <citation type="submission" date="2015-11" db="EMBL/GenBank/DDBJ databases">
        <title>Genomic Taxonomy of the Vibrionaceae.</title>
        <authorList>
            <person name="Gomez-Gil B."/>
            <person name="Enciso-Ibarra J."/>
        </authorList>
    </citation>
    <scope>NUCLEOTIDE SEQUENCE [LARGE SCALE GENOMIC DNA]</scope>
    <source>
        <strain evidence="2 3">CAIM 912</strain>
    </source>
</reference>
<name>A0A135IC43_9GAMM</name>
<keyword evidence="3" id="KW-1185">Reference proteome</keyword>
<accession>A0A135IC43</accession>
<organism evidence="2 3">
    <name type="scientific">Enterovibrio coralii</name>
    <dbReference type="NCBI Taxonomy" id="294935"/>
    <lineage>
        <taxon>Bacteria</taxon>
        <taxon>Pseudomonadati</taxon>
        <taxon>Pseudomonadota</taxon>
        <taxon>Gammaproteobacteria</taxon>
        <taxon>Vibrionales</taxon>
        <taxon>Vibrionaceae</taxon>
        <taxon>Enterovibrio</taxon>
    </lineage>
</organism>
<dbReference type="EMBL" id="LNTY01000006">
    <property type="protein sequence ID" value="KXF83041.1"/>
    <property type="molecule type" value="Genomic_DNA"/>
</dbReference>
<evidence type="ECO:0000313" key="2">
    <source>
        <dbReference type="EMBL" id="KXF83041.1"/>
    </source>
</evidence>
<gene>
    <name evidence="2" type="ORF">ATN88_04730</name>
</gene>
<dbReference type="Proteomes" id="UP000070529">
    <property type="component" value="Unassembled WGS sequence"/>
</dbReference>